<dbReference type="GO" id="GO:0098855">
    <property type="term" value="C:HCN channel complex"/>
    <property type="evidence" value="ECO:0007669"/>
    <property type="project" value="TreeGrafter"/>
</dbReference>
<gene>
    <name evidence="11" type="ORF">FNF31_00371</name>
</gene>
<evidence type="ECO:0000256" key="7">
    <source>
        <dbReference type="ARBA" id="ARBA00023303"/>
    </source>
</evidence>
<dbReference type="GO" id="GO:0003254">
    <property type="term" value="P:regulation of membrane depolarization"/>
    <property type="evidence" value="ECO:0007669"/>
    <property type="project" value="TreeGrafter"/>
</dbReference>
<evidence type="ECO:0000313" key="12">
    <source>
        <dbReference type="Proteomes" id="UP000325113"/>
    </source>
</evidence>
<dbReference type="GO" id="GO:0035725">
    <property type="term" value="P:sodium ion transmembrane transport"/>
    <property type="evidence" value="ECO:0007669"/>
    <property type="project" value="TreeGrafter"/>
</dbReference>
<comment type="subcellular location">
    <subcellularLocation>
        <location evidence="1">Membrane</location>
        <topology evidence="1">Multi-pass membrane protein</topology>
    </subcellularLocation>
</comment>
<dbReference type="PANTHER" id="PTHR45689">
    <property type="entry name" value="I[[H]] CHANNEL, ISOFORM E"/>
    <property type="match status" value="1"/>
</dbReference>
<dbReference type="PANTHER" id="PTHR45689:SF5">
    <property type="entry name" value="I[[H]] CHANNEL, ISOFORM E"/>
    <property type="match status" value="1"/>
</dbReference>
<dbReference type="EMBL" id="VLTM01000002">
    <property type="protein sequence ID" value="KAA0168489.1"/>
    <property type="molecule type" value="Genomic_DNA"/>
</dbReference>
<protein>
    <recommendedName>
        <fullName evidence="10">Cyclic nucleotide-binding domain-containing protein</fullName>
    </recommendedName>
</protein>
<dbReference type="Gene3D" id="1.10.287.70">
    <property type="match status" value="1"/>
</dbReference>
<evidence type="ECO:0000256" key="5">
    <source>
        <dbReference type="ARBA" id="ARBA00023065"/>
    </source>
</evidence>
<dbReference type="SUPFAM" id="SSF81324">
    <property type="entry name" value="Voltage-gated potassium channels"/>
    <property type="match status" value="1"/>
</dbReference>
<dbReference type="InterPro" id="IPR000595">
    <property type="entry name" value="cNMP-bd_dom"/>
</dbReference>
<feature type="region of interest" description="Disordered" evidence="8">
    <location>
        <begin position="1"/>
        <end position="35"/>
    </location>
</feature>
<evidence type="ECO:0000256" key="3">
    <source>
        <dbReference type="ARBA" id="ARBA00022692"/>
    </source>
</evidence>
<reference evidence="11 12" key="1">
    <citation type="submission" date="2019-07" db="EMBL/GenBank/DDBJ databases">
        <title>Genomes of Cafeteria roenbergensis.</title>
        <authorList>
            <person name="Fischer M.G."/>
            <person name="Hackl T."/>
            <person name="Roman M."/>
        </authorList>
    </citation>
    <scope>NUCLEOTIDE SEQUENCE [LARGE SCALE GENOMIC DNA]</scope>
    <source>
        <strain evidence="11 12">Cflag</strain>
    </source>
</reference>
<sequence length="1105" mass="118526">MAATGGNAARGAQVTPMSHIVPSPKAGQAEAHRADGTGAGAWTRLRQAQHVAVTATAVTRDAQELGSSQVLTLEQIEQASIHGTHLSGVGCVILPTNPLKQAWDMVVLVVLGFSAIIVPFRVAFYSEQEELQAFTPWSITELVMDFLLLLDVLLTFFSAIEVDGIVDVNLRSISWRYLTSWFVFDLAASLPLSLVVPTVGQGLRGVRLLRLPRMLKLLKVFRLLRVMRVLRASRYARSIQRYVNLNPAVLRLLTFIAAFMLFSHVAACLWFLVADLEEFLPDTWVARYGILDSPLAEQYVASLYYSTTLLSTTGLGDIVPLLPSEQIYTIFLEVAGITVISYLTSTITGLIGSFDARARRRRLKFEEVERFMGAKNLTPQLRSLIRDYFEMVLASKSTAALDESKLLSELSGPLQTAVVFEVHGSLIERFGFFKGKQAEFVRDTLKAASPLQAPHDRLIVREGMAGDALYLLIEGRVNFEALDGTVYMQLPAGSVFGAMALLCTGRNVCSTRAVGFVQLYSISRRDVERVLEDYPDVEAELLTLALARLKRIETGRNRMRAARKDAARGRFSEAAEAATDLAVSRALAQPGTLPSSPSAAFSNPAAGLARRQVSSTKPTPRRAQDDGGEGLAAGSAQRVAMLRHMAETRHHRRASTGSRAAHDERSPSGPPSSGHLRGRFFGEPEDGSGPPVFVSGAGRPKGEADSKSAASRAVDLAMAGGAGVTSSQSAQGNAPSSPGQQEPQKTRGRSLTAGSAGAGPSSALGLRSATNGSAAETESEVAPVAGTPTPSASEGGPGDGPLSDGAEAGRPDARQKRASEVWPLAMPPLLDASSRKRDLHKKSESADESSAWVARASRRRSATTVADRAQHGFEEQLTQSKELEVSRQTDSLIDRTMTTVDRAVRRKERLVSRMAAERERRQFTSKPLRSREAGTPGHASPERPPADQEPSAAMSMSFRSTTSKRLQERARGLRAKLDAQRKQLHEVTAFGASGVWATGGDDPAAIVPHSHPGAGAAGEEELTPTAAAARVVSTRGLLTPGRAPSLSGPSLTAAIQDMTVAMRAVASSIAGLQLEQEAIVDLLIEVLADDLHDNSDRGGGSIHFR</sequence>
<feature type="transmembrane region" description="Helical" evidence="9">
    <location>
        <begin position="178"/>
        <end position="199"/>
    </location>
</feature>
<evidence type="ECO:0000256" key="8">
    <source>
        <dbReference type="SAM" id="MobiDB-lite"/>
    </source>
</evidence>
<name>A0A5A8DTJ2_CAFRO</name>
<feature type="compositionally biased region" description="Basic and acidic residues" evidence="8">
    <location>
        <begin position="807"/>
        <end position="819"/>
    </location>
</feature>
<feature type="compositionally biased region" description="Low complexity" evidence="8">
    <location>
        <begin position="750"/>
        <end position="769"/>
    </location>
</feature>
<feature type="domain" description="Cyclic nucleotide-binding" evidence="10">
    <location>
        <begin position="432"/>
        <end position="548"/>
    </location>
</feature>
<dbReference type="Gene3D" id="1.10.287.630">
    <property type="entry name" value="Helix hairpin bin"/>
    <property type="match status" value="1"/>
</dbReference>
<dbReference type="InterPro" id="IPR003938">
    <property type="entry name" value="K_chnl_volt-dep_EAG/ELK/ERG"/>
</dbReference>
<feature type="compositionally biased region" description="Low complexity" evidence="8">
    <location>
        <begin position="594"/>
        <end position="606"/>
    </location>
</feature>
<evidence type="ECO:0000256" key="9">
    <source>
        <dbReference type="SAM" id="Phobius"/>
    </source>
</evidence>
<evidence type="ECO:0000259" key="10">
    <source>
        <dbReference type="PROSITE" id="PS50042"/>
    </source>
</evidence>
<evidence type="ECO:0000256" key="1">
    <source>
        <dbReference type="ARBA" id="ARBA00004141"/>
    </source>
</evidence>
<feature type="transmembrane region" description="Helical" evidence="9">
    <location>
        <begin position="248"/>
        <end position="273"/>
    </location>
</feature>
<feature type="compositionally biased region" description="Basic and acidic residues" evidence="8">
    <location>
        <begin position="833"/>
        <end position="845"/>
    </location>
</feature>
<keyword evidence="3 9" id="KW-0812">Transmembrane</keyword>
<dbReference type="PROSITE" id="PS50042">
    <property type="entry name" value="CNMP_BINDING_3"/>
    <property type="match status" value="1"/>
</dbReference>
<keyword evidence="2" id="KW-0813">Transport</keyword>
<evidence type="ECO:0000256" key="4">
    <source>
        <dbReference type="ARBA" id="ARBA00022989"/>
    </source>
</evidence>
<dbReference type="FunFam" id="1.10.287.70:FF:000123">
    <property type="entry name" value="Potassium channel KAT3"/>
    <property type="match status" value="1"/>
</dbReference>
<feature type="compositionally biased region" description="Polar residues" evidence="8">
    <location>
        <begin position="724"/>
        <end position="743"/>
    </location>
</feature>
<feature type="transmembrane region" description="Helical" evidence="9">
    <location>
        <begin position="146"/>
        <end position="166"/>
    </location>
</feature>
<dbReference type="InterPro" id="IPR018490">
    <property type="entry name" value="cNMP-bd_dom_sf"/>
</dbReference>
<keyword evidence="5" id="KW-0406">Ion transport</keyword>
<feature type="region of interest" description="Disordered" evidence="8">
    <location>
        <begin position="588"/>
        <end position="633"/>
    </location>
</feature>
<dbReference type="PRINTS" id="PR01463">
    <property type="entry name" value="EAGCHANLFMLY"/>
</dbReference>
<dbReference type="InterPro" id="IPR014710">
    <property type="entry name" value="RmlC-like_jellyroll"/>
</dbReference>
<keyword evidence="4 9" id="KW-1133">Transmembrane helix</keyword>
<keyword evidence="7" id="KW-0407">Ion channel</keyword>
<comment type="caution">
    <text evidence="11">The sequence shown here is derived from an EMBL/GenBank/DDBJ whole genome shotgun (WGS) entry which is preliminary data.</text>
</comment>
<evidence type="ECO:0000256" key="6">
    <source>
        <dbReference type="ARBA" id="ARBA00023136"/>
    </source>
</evidence>
<dbReference type="Proteomes" id="UP000325113">
    <property type="component" value="Unassembled WGS sequence"/>
</dbReference>
<organism evidence="11 12">
    <name type="scientific">Cafeteria roenbergensis</name>
    <name type="common">Marine flagellate</name>
    <dbReference type="NCBI Taxonomy" id="33653"/>
    <lineage>
        <taxon>Eukaryota</taxon>
        <taxon>Sar</taxon>
        <taxon>Stramenopiles</taxon>
        <taxon>Bigyra</taxon>
        <taxon>Opalozoa</taxon>
        <taxon>Bicosoecida</taxon>
        <taxon>Cafeteriaceae</taxon>
        <taxon>Cafeteria</taxon>
    </lineage>
</organism>
<keyword evidence="6 9" id="KW-0472">Membrane</keyword>
<feature type="compositionally biased region" description="Basic and acidic residues" evidence="8">
    <location>
        <begin position="911"/>
        <end position="922"/>
    </location>
</feature>
<dbReference type="SUPFAM" id="SSF51206">
    <property type="entry name" value="cAMP-binding domain-like"/>
    <property type="match status" value="1"/>
</dbReference>
<dbReference type="Pfam" id="PF00520">
    <property type="entry name" value="Ion_trans"/>
    <property type="match status" value="1"/>
</dbReference>
<feature type="transmembrane region" description="Helical" evidence="9">
    <location>
        <begin position="327"/>
        <end position="354"/>
    </location>
</feature>
<feature type="region of interest" description="Disordered" evidence="8">
    <location>
        <begin position="911"/>
        <end position="970"/>
    </location>
</feature>
<dbReference type="Pfam" id="PF00027">
    <property type="entry name" value="cNMP_binding"/>
    <property type="match status" value="1"/>
</dbReference>
<dbReference type="SMART" id="SM00100">
    <property type="entry name" value="cNMP"/>
    <property type="match status" value="1"/>
</dbReference>
<dbReference type="InterPro" id="IPR051413">
    <property type="entry name" value="K/Na_HCN_channel"/>
</dbReference>
<dbReference type="CDD" id="cd00038">
    <property type="entry name" value="CAP_ED"/>
    <property type="match status" value="1"/>
</dbReference>
<proteinExistence type="predicted"/>
<dbReference type="GO" id="GO:0005249">
    <property type="term" value="F:voltage-gated potassium channel activity"/>
    <property type="evidence" value="ECO:0007669"/>
    <property type="project" value="InterPro"/>
</dbReference>
<feature type="region of interest" description="Disordered" evidence="8">
    <location>
        <begin position="647"/>
        <end position="890"/>
    </location>
</feature>
<evidence type="ECO:0000313" key="11">
    <source>
        <dbReference type="EMBL" id="KAA0168489.1"/>
    </source>
</evidence>
<feature type="transmembrane region" description="Helical" evidence="9">
    <location>
        <begin position="105"/>
        <end position="126"/>
    </location>
</feature>
<dbReference type="Gene3D" id="2.60.120.10">
    <property type="entry name" value="Jelly Rolls"/>
    <property type="match status" value="1"/>
</dbReference>
<evidence type="ECO:0000256" key="2">
    <source>
        <dbReference type="ARBA" id="ARBA00022448"/>
    </source>
</evidence>
<dbReference type="InterPro" id="IPR005821">
    <property type="entry name" value="Ion_trans_dom"/>
</dbReference>
<dbReference type="AlphaFoldDB" id="A0A5A8DTJ2"/>
<accession>A0A5A8DTJ2</accession>